<dbReference type="PATRIC" id="fig|545697.3.peg.2139"/>
<gene>
    <name evidence="2" type="ORF">HMPREF0216_02177</name>
</gene>
<keyword evidence="3" id="KW-1185">Reference proteome</keyword>
<keyword evidence="1" id="KW-0732">Signal</keyword>
<dbReference type="CDD" id="cd15786">
    <property type="entry name" value="CPF_1278_like"/>
    <property type="match status" value="1"/>
</dbReference>
<dbReference type="InterPro" id="IPR032619">
    <property type="entry name" value="DUF4883"/>
</dbReference>
<dbReference type="HOGENOM" id="CLU_139641_0_0_9"/>
<feature type="chain" id="PRO_5003956805" description="Lipoprotein" evidence="1">
    <location>
        <begin position="23"/>
        <end position="162"/>
    </location>
</feature>
<dbReference type="RefSeq" id="WP_005213931.1">
    <property type="nucleotide sequence ID" value="NZ_KB291650.1"/>
</dbReference>
<evidence type="ECO:0000313" key="3">
    <source>
        <dbReference type="Proteomes" id="UP000010420"/>
    </source>
</evidence>
<sequence>MKYIKFIILILLISLLPSCTFNDPKYLNLKEKPNIYYYSNEVYKNLKKDKKFTLKVFDVNYYQEYIVSPEDYDILLSFLESLNMDNYNNDIDISEKTITYKLIVEFEDSKYLFNAYDNNTVTLFPWDGNFAEDIITMDGVSEHNNIYSFCLYVINKSHKNSQ</sequence>
<name>L1QDS3_9CLOT</name>
<dbReference type="STRING" id="545697.HMPREF0216_02177"/>
<dbReference type="EMBL" id="AMEZ01000059">
    <property type="protein sequence ID" value="EKY26138.1"/>
    <property type="molecule type" value="Genomic_DNA"/>
</dbReference>
<evidence type="ECO:0000256" key="1">
    <source>
        <dbReference type="SAM" id="SignalP"/>
    </source>
</evidence>
<reference evidence="2 3" key="1">
    <citation type="submission" date="2012-05" db="EMBL/GenBank/DDBJ databases">
        <authorList>
            <person name="Weinstock G."/>
            <person name="Sodergren E."/>
            <person name="Lobos E.A."/>
            <person name="Fulton L."/>
            <person name="Fulton R."/>
            <person name="Courtney L."/>
            <person name="Fronick C."/>
            <person name="O'Laughlin M."/>
            <person name="Godfrey J."/>
            <person name="Wilson R.M."/>
            <person name="Miner T."/>
            <person name="Farmer C."/>
            <person name="Delehaunty K."/>
            <person name="Cordes M."/>
            <person name="Minx P."/>
            <person name="Tomlinson C."/>
            <person name="Chen J."/>
            <person name="Wollam A."/>
            <person name="Pepin K.H."/>
            <person name="Bhonagiri V."/>
            <person name="Zhang X."/>
            <person name="Suruliraj S."/>
            <person name="Warren W."/>
            <person name="Mitreva M."/>
            <person name="Mardis E.R."/>
            <person name="Wilson R.K."/>
        </authorList>
    </citation>
    <scope>NUCLEOTIDE SEQUENCE [LARGE SCALE GENOMIC DNA]</scope>
    <source>
        <strain evidence="2 3">DSM 1785</strain>
    </source>
</reference>
<evidence type="ECO:0000313" key="2">
    <source>
        <dbReference type="EMBL" id="EKY26138.1"/>
    </source>
</evidence>
<dbReference type="OrthoDB" id="1937023at2"/>
<dbReference type="AlphaFoldDB" id="L1QDS3"/>
<evidence type="ECO:0008006" key="4">
    <source>
        <dbReference type="Google" id="ProtNLM"/>
    </source>
</evidence>
<feature type="signal peptide" evidence="1">
    <location>
        <begin position="1"/>
        <end position="22"/>
    </location>
</feature>
<proteinExistence type="predicted"/>
<dbReference type="Pfam" id="PF16224">
    <property type="entry name" value="DUF4883"/>
    <property type="match status" value="1"/>
</dbReference>
<protein>
    <recommendedName>
        <fullName evidence="4">Lipoprotein</fullName>
    </recommendedName>
</protein>
<accession>L1QDS3</accession>
<dbReference type="Gene3D" id="3.30.1490.410">
    <property type="entry name" value="Uncharacterised protein PF16224, DUF4883"/>
    <property type="match status" value="1"/>
</dbReference>
<dbReference type="eggNOG" id="ENOG50344DC">
    <property type="taxonomic scope" value="Bacteria"/>
</dbReference>
<comment type="caution">
    <text evidence="2">The sequence shown here is derived from an EMBL/GenBank/DDBJ whole genome shotgun (WGS) entry which is preliminary data.</text>
</comment>
<organism evidence="2 3">
    <name type="scientific">Clostridium celatum DSM 1785</name>
    <dbReference type="NCBI Taxonomy" id="545697"/>
    <lineage>
        <taxon>Bacteria</taxon>
        <taxon>Bacillati</taxon>
        <taxon>Bacillota</taxon>
        <taxon>Clostridia</taxon>
        <taxon>Eubacteriales</taxon>
        <taxon>Clostridiaceae</taxon>
        <taxon>Clostridium</taxon>
    </lineage>
</organism>
<dbReference type="Proteomes" id="UP000010420">
    <property type="component" value="Unassembled WGS sequence"/>
</dbReference>